<feature type="transmembrane region" description="Helical" evidence="2">
    <location>
        <begin position="159"/>
        <end position="180"/>
    </location>
</feature>
<keyword evidence="2" id="KW-0812">Transmembrane</keyword>
<evidence type="ECO:0000256" key="1">
    <source>
        <dbReference type="SAM" id="MobiDB-lite"/>
    </source>
</evidence>
<feature type="transmembrane region" description="Helical" evidence="2">
    <location>
        <begin position="186"/>
        <end position="206"/>
    </location>
</feature>
<dbReference type="AlphaFoldDB" id="A0A6J4H1J5"/>
<name>A0A6J4H1J5_9ACTN</name>
<feature type="transmembrane region" description="Helical" evidence="2">
    <location>
        <begin position="247"/>
        <end position="270"/>
    </location>
</feature>
<keyword evidence="2" id="KW-0472">Membrane</keyword>
<keyword evidence="2" id="KW-1133">Transmembrane helix</keyword>
<protein>
    <submittedName>
        <fullName evidence="3">Putative succinate dehydrogenase [membrane anchor subunit] (Succinic dehydrogenase)</fullName>
    </submittedName>
</protein>
<evidence type="ECO:0000256" key="2">
    <source>
        <dbReference type="SAM" id="Phobius"/>
    </source>
</evidence>
<feature type="transmembrane region" description="Helical" evidence="2">
    <location>
        <begin position="38"/>
        <end position="58"/>
    </location>
</feature>
<evidence type="ECO:0000313" key="3">
    <source>
        <dbReference type="EMBL" id="CAA9209988.1"/>
    </source>
</evidence>
<reference evidence="3" key="1">
    <citation type="submission" date="2020-02" db="EMBL/GenBank/DDBJ databases">
        <authorList>
            <person name="Meier V. D."/>
        </authorList>
    </citation>
    <scope>NUCLEOTIDE SEQUENCE</scope>
    <source>
        <strain evidence="3">AVDCRST_MAG52</strain>
    </source>
</reference>
<gene>
    <name evidence="3" type="ORF">AVDCRST_MAG52-1140</name>
</gene>
<organism evidence="3">
    <name type="scientific">uncultured Blastococcus sp</name>
    <dbReference type="NCBI Taxonomy" id="217144"/>
    <lineage>
        <taxon>Bacteria</taxon>
        <taxon>Bacillati</taxon>
        <taxon>Actinomycetota</taxon>
        <taxon>Actinomycetes</taxon>
        <taxon>Geodermatophilales</taxon>
        <taxon>Geodermatophilaceae</taxon>
        <taxon>Blastococcus</taxon>
        <taxon>environmental samples</taxon>
    </lineage>
</organism>
<proteinExistence type="predicted"/>
<accession>A0A6J4H1J5</accession>
<sequence>MTTTAPRGTGAVTPGRGSGGPPPRRAAIAARHLRTDRWWLQPLITAVVLLCFVVYSSFRAFQNAYYFAEPYISPFYSPCITTGCEGDTFPEFFTGPSFISPAIYILVIPLGFRGTCYYYRKAYYRSFWLSPPACAVGEPHRRYTGESRPPLLIQNLHRYALYGALIFNVVLTYDAILGFRDETGEWGHMGLGTLVLLVNAALLWLYTLSCHSCRHLVGGRLNHFSRHPLRYRLWTRVSRLNASHARFAWLSLFSVAIADAYVFLLATGTISDLRFF</sequence>
<dbReference type="EMBL" id="CADCTN010000001">
    <property type="protein sequence ID" value="CAA9209988.1"/>
    <property type="molecule type" value="Genomic_DNA"/>
</dbReference>
<feature type="region of interest" description="Disordered" evidence="1">
    <location>
        <begin position="1"/>
        <end position="23"/>
    </location>
</feature>
<feature type="transmembrane region" description="Helical" evidence="2">
    <location>
        <begin position="98"/>
        <end position="119"/>
    </location>
</feature>